<evidence type="ECO:0000313" key="4">
    <source>
        <dbReference type="Proteomes" id="UP001501138"/>
    </source>
</evidence>
<accession>A0ABP4V5M5</accession>
<evidence type="ECO:0000259" key="2">
    <source>
        <dbReference type="SMART" id="SM00418"/>
    </source>
</evidence>
<proteinExistence type="predicted"/>
<dbReference type="CDD" id="cd00090">
    <property type="entry name" value="HTH_ARSR"/>
    <property type="match status" value="1"/>
</dbReference>
<dbReference type="SMART" id="SM00418">
    <property type="entry name" value="HTH_ARSR"/>
    <property type="match status" value="1"/>
</dbReference>
<evidence type="ECO:0000256" key="1">
    <source>
        <dbReference type="SAM" id="MobiDB-lite"/>
    </source>
</evidence>
<dbReference type="InterPro" id="IPR011991">
    <property type="entry name" value="ArsR-like_HTH"/>
</dbReference>
<comment type="caution">
    <text evidence="3">The sequence shown here is derived from an EMBL/GenBank/DDBJ whole genome shotgun (WGS) entry which is preliminary data.</text>
</comment>
<organism evidence="3 4">
    <name type="scientific">Isoptericola hypogeus</name>
    <dbReference type="NCBI Taxonomy" id="300179"/>
    <lineage>
        <taxon>Bacteria</taxon>
        <taxon>Bacillati</taxon>
        <taxon>Actinomycetota</taxon>
        <taxon>Actinomycetes</taxon>
        <taxon>Micrococcales</taxon>
        <taxon>Promicromonosporaceae</taxon>
        <taxon>Isoptericola</taxon>
    </lineage>
</organism>
<evidence type="ECO:0000313" key="3">
    <source>
        <dbReference type="EMBL" id="GAA1718369.1"/>
    </source>
</evidence>
<protein>
    <submittedName>
        <fullName evidence="3">Helix-turn-helix domain-containing protein</fullName>
    </submittedName>
</protein>
<dbReference type="SUPFAM" id="SSF46785">
    <property type="entry name" value="Winged helix' DNA-binding domain"/>
    <property type="match status" value="1"/>
</dbReference>
<name>A0ABP4V5M5_9MICO</name>
<dbReference type="InterPro" id="IPR001845">
    <property type="entry name" value="HTH_ArsR_DNA-bd_dom"/>
</dbReference>
<dbReference type="Pfam" id="PF12840">
    <property type="entry name" value="HTH_20"/>
    <property type="match status" value="1"/>
</dbReference>
<feature type="domain" description="HTH arsR-type" evidence="2">
    <location>
        <begin position="17"/>
        <end position="111"/>
    </location>
</feature>
<dbReference type="InterPro" id="IPR036388">
    <property type="entry name" value="WH-like_DNA-bd_sf"/>
</dbReference>
<gene>
    <name evidence="3" type="ORF">GCM10009809_12820</name>
</gene>
<sequence length="218" mass="24396">MPDDADRPYTHLELTAEAAKVLAHPLRSRLLSTLRRGGPASATALAAELHTNTGATSYHLRRLESVGLVTDTGGGRGKERIWRATTESHGWRDSDFGGDEDARTALGWLVRNYHRQFDAAYTHWLDVEEEWPREWRDESGMTDTWAEVTPEQLAALQSELEDVTNRYLHVGSGDPRARRIHLWRFAFPLDPDDVPAGAEPETDQPGADDEPETDGASR</sequence>
<dbReference type="Proteomes" id="UP001501138">
    <property type="component" value="Unassembled WGS sequence"/>
</dbReference>
<dbReference type="InterPro" id="IPR036390">
    <property type="entry name" value="WH_DNA-bd_sf"/>
</dbReference>
<reference evidence="4" key="1">
    <citation type="journal article" date="2019" name="Int. J. Syst. Evol. Microbiol.">
        <title>The Global Catalogue of Microorganisms (GCM) 10K type strain sequencing project: providing services to taxonomists for standard genome sequencing and annotation.</title>
        <authorList>
            <consortium name="The Broad Institute Genomics Platform"/>
            <consortium name="The Broad Institute Genome Sequencing Center for Infectious Disease"/>
            <person name="Wu L."/>
            <person name="Ma J."/>
        </authorList>
    </citation>
    <scope>NUCLEOTIDE SEQUENCE [LARGE SCALE GENOMIC DNA]</scope>
    <source>
        <strain evidence="4">JCM 15589</strain>
    </source>
</reference>
<keyword evidence="4" id="KW-1185">Reference proteome</keyword>
<feature type="region of interest" description="Disordered" evidence="1">
    <location>
        <begin position="191"/>
        <end position="218"/>
    </location>
</feature>
<feature type="compositionally biased region" description="Acidic residues" evidence="1">
    <location>
        <begin position="200"/>
        <end position="218"/>
    </location>
</feature>
<dbReference type="EMBL" id="BAAAPM010000003">
    <property type="protein sequence ID" value="GAA1718369.1"/>
    <property type="molecule type" value="Genomic_DNA"/>
</dbReference>
<dbReference type="Gene3D" id="1.10.10.10">
    <property type="entry name" value="Winged helix-like DNA-binding domain superfamily/Winged helix DNA-binding domain"/>
    <property type="match status" value="1"/>
</dbReference>
<dbReference type="RefSeq" id="WP_344246780.1">
    <property type="nucleotide sequence ID" value="NZ_BAAAPM010000003.1"/>
</dbReference>